<keyword evidence="3" id="KW-1185">Reference proteome</keyword>
<dbReference type="Proteomes" id="UP000004994">
    <property type="component" value="Chromosome 2"/>
</dbReference>
<dbReference type="PANTHER" id="PTHR21068">
    <property type="entry name" value="SPARTIN"/>
    <property type="match status" value="1"/>
</dbReference>
<dbReference type="EnsemblPlants" id="Solyc02g094752.1.1">
    <property type="protein sequence ID" value="Solyc02g094752.1.1.1"/>
    <property type="gene ID" value="Solyc02g094752.1"/>
</dbReference>
<reference evidence="2" key="1">
    <citation type="journal article" date="2012" name="Nature">
        <title>The tomato genome sequence provides insights into fleshy fruit evolution.</title>
        <authorList>
            <consortium name="Tomato Genome Consortium"/>
        </authorList>
    </citation>
    <scope>NUCLEOTIDE SEQUENCE [LARGE SCALE GENOMIC DNA]</scope>
    <source>
        <strain evidence="2">cv. Heinz 1706</strain>
    </source>
</reference>
<name>A0A3Q7G0P7_SOLLC</name>
<evidence type="ECO:0000259" key="1">
    <source>
        <dbReference type="Pfam" id="PF06911"/>
    </source>
</evidence>
<dbReference type="Gramene" id="Solyc02g094752.1.1">
    <property type="protein sequence ID" value="Solyc02g094752.1.1.1"/>
    <property type="gene ID" value="Solyc02g094752.1"/>
</dbReference>
<proteinExistence type="predicted"/>
<protein>
    <recommendedName>
        <fullName evidence="1">Senescence domain-containing protein</fullName>
    </recommendedName>
</protein>
<organism evidence="2">
    <name type="scientific">Solanum lycopersicum</name>
    <name type="common">Tomato</name>
    <name type="synonym">Lycopersicon esculentum</name>
    <dbReference type="NCBI Taxonomy" id="4081"/>
    <lineage>
        <taxon>Eukaryota</taxon>
        <taxon>Viridiplantae</taxon>
        <taxon>Streptophyta</taxon>
        <taxon>Embryophyta</taxon>
        <taxon>Tracheophyta</taxon>
        <taxon>Spermatophyta</taxon>
        <taxon>Magnoliopsida</taxon>
        <taxon>eudicotyledons</taxon>
        <taxon>Gunneridae</taxon>
        <taxon>Pentapetalae</taxon>
        <taxon>asterids</taxon>
        <taxon>lamiids</taxon>
        <taxon>Solanales</taxon>
        <taxon>Solanaceae</taxon>
        <taxon>Solanoideae</taxon>
        <taxon>Solaneae</taxon>
        <taxon>Solanum</taxon>
        <taxon>Solanum subgen. Lycopersicon</taxon>
    </lineage>
</organism>
<dbReference type="STRING" id="4081.A0A3Q7G0P7"/>
<reference evidence="2" key="2">
    <citation type="submission" date="2019-01" db="UniProtKB">
        <authorList>
            <consortium name="EnsemblPlants"/>
        </authorList>
    </citation>
    <scope>IDENTIFICATION</scope>
    <source>
        <strain evidence="2">cv. Heinz 1706</strain>
    </source>
</reference>
<dbReference type="PANTHER" id="PTHR21068:SF43">
    <property type="entry name" value="SPARTIN"/>
    <property type="match status" value="1"/>
</dbReference>
<dbReference type="InterPro" id="IPR045036">
    <property type="entry name" value="Spartin-like"/>
</dbReference>
<feature type="domain" description="Senescence" evidence="1">
    <location>
        <begin position="32"/>
        <end position="74"/>
    </location>
</feature>
<dbReference type="SMR" id="A0A3Q7G0P7"/>
<accession>A0A3Q7G0P7</accession>
<dbReference type="InterPro" id="IPR009686">
    <property type="entry name" value="Senescence/spartin_C"/>
</dbReference>
<dbReference type="AlphaFoldDB" id="A0A3Q7G0P7"/>
<evidence type="ECO:0000313" key="3">
    <source>
        <dbReference type="Proteomes" id="UP000004994"/>
    </source>
</evidence>
<dbReference type="Pfam" id="PF06911">
    <property type="entry name" value="Senescence"/>
    <property type="match status" value="1"/>
</dbReference>
<dbReference type="InParanoid" id="A0A3Q7G0P7"/>
<evidence type="ECO:0000313" key="2">
    <source>
        <dbReference type="EnsemblPlants" id="Solyc02g094752.1.1.1"/>
    </source>
</evidence>
<sequence>MQLSLAQVLFFVYKLMTYFGRSLKQIFLLIGRICDAVEVAGKNLISTSGTMTTEFVSHRYGEEAAKATSEGLHALLVFFAEKAPQPSSFPSAQFCYCSC</sequence>